<dbReference type="EMBL" id="AONC01000063">
    <property type="protein sequence ID" value="EXJ13593.1"/>
    <property type="molecule type" value="Genomic_DNA"/>
</dbReference>
<name>W9V271_9GAMM</name>
<protein>
    <submittedName>
        <fullName evidence="2">Uncharacterized protein</fullName>
    </submittedName>
</protein>
<comment type="caution">
    <text evidence="2">The sequence shown here is derived from an EMBL/GenBank/DDBJ whole genome shotgun (WGS) entry which is preliminary data.</text>
</comment>
<evidence type="ECO:0000313" key="3">
    <source>
        <dbReference type="Proteomes" id="UP000019460"/>
    </source>
</evidence>
<accession>W9V271</accession>
<dbReference type="Proteomes" id="UP000019460">
    <property type="component" value="Unassembled WGS sequence"/>
</dbReference>
<organism evidence="2 3">
    <name type="scientific">Imhoffiella purpurea</name>
    <dbReference type="NCBI Taxonomy" id="1249627"/>
    <lineage>
        <taxon>Bacteria</taxon>
        <taxon>Pseudomonadati</taxon>
        <taxon>Pseudomonadota</taxon>
        <taxon>Gammaproteobacteria</taxon>
        <taxon>Chromatiales</taxon>
        <taxon>Chromatiaceae</taxon>
        <taxon>Imhoffiella</taxon>
    </lineage>
</organism>
<keyword evidence="3" id="KW-1185">Reference proteome</keyword>
<evidence type="ECO:0000313" key="2">
    <source>
        <dbReference type="EMBL" id="EXJ13593.1"/>
    </source>
</evidence>
<evidence type="ECO:0000256" key="1">
    <source>
        <dbReference type="SAM" id="MobiDB-lite"/>
    </source>
</evidence>
<dbReference type="AlphaFoldDB" id="W9V271"/>
<sequence>MTDQAELVSQLLTQVSNMQQQMASMQQQSPGGAFASPAPKPTGMSVPVKLEGPAGSIRYYLHLPAECAATLDTQIAAIEALERSGIPLDTWSSRSNSGGYGRGNGDYRRGSYGYRR</sequence>
<reference evidence="2 3" key="1">
    <citation type="submission" date="2012-11" db="EMBL/GenBank/DDBJ databases">
        <title>Genome assembly of Thiorhodococcus sp. AK35.</title>
        <authorList>
            <person name="Nupur N."/>
            <person name="Khatri I."/>
            <person name="Subramanian S."/>
            <person name="Pinnaka A."/>
        </authorList>
    </citation>
    <scope>NUCLEOTIDE SEQUENCE [LARGE SCALE GENOMIC DNA]</scope>
    <source>
        <strain evidence="2 3">AK35</strain>
    </source>
</reference>
<feature type="compositionally biased region" description="Low complexity" evidence="1">
    <location>
        <begin position="19"/>
        <end position="29"/>
    </location>
</feature>
<dbReference type="RefSeq" id="WP_157726447.1">
    <property type="nucleotide sequence ID" value="NZ_AONC01000063.1"/>
</dbReference>
<gene>
    <name evidence="2" type="ORF">D779_3596</name>
</gene>
<proteinExistence type="predicted"/>
<feature type="region of interest" description="Disordered" evidence="1">
    <location>
        <begin position="19"/>
        <end position="47"/>
    </location>
</feature>
<feature type="region of interest" description="Disordered" evidence="1">
    <location>
        <begin position="87"/>
        <end position="116"/>
    </location>
</feature>
<dbReference type="STRING" id="1249627.D779_3596"/>